<dbReference type="OrthoDB" id="3795483at2759"/>
<organism evidence="2 3">
    <name type="scientific">Didymosphaeria variabile</name>
    <dbReference type="NCBI Taxonomy" id="1932322"/>
    <lineage>
        <taxon>Eukaryota</taxon>
        <taxon>Fungi</taxon>
        <taxon>Dikarya</taxon>
        <taxon>Ascomycota</taxon>
        <taxon>Pezizomycotina</taxon>
        <taxon>Dothideomycetes</taxon>
        <taxon>Pleosporomycetidae</taxon>
        <taxon>Pleosporales</taxon>
        <taxon>Massarineae</taxon>
        <taxon>Didymosphaeriaceae</taxon>
        <taxon>Didymosphaeria</taxon>
    </lineage>
</organism>
<protein>
    <submittedName>
        <fullName evidence="2">Uncharacterized protein</fullName>
    </submittedName>
</protein>
<name>A0A9W8XUC7_9PLEO</name>
<evidence type="ECO:0000313" key="2">
    <source>
        <dbReference type="EMBL" id="KAJ4359904.1"/>
    </source>
</evidence>
<feature type="compositionally biased region" description="Acidic residues" evidence="1">
    <location>
        <begin position="79"/>
        <end position="149"/>
    </location>
</feature>
<dbReference type="EMBL" id="JAPEUX010000001">
    <property type="protein sequence ID" value="KAJ4359904.1"/>
    <property type="molecule type" value="Genomic_DNA"/>
</dbReference>
<dbReference type="RefSeq" id="XP_056076106.1">
    <property type="nucleotide sequence ID" value="XM_056209284.1"/>
</dbReference>
<sequence>MSSSAHSRANSGPSPLLDIPLELRHHIFSHVAAARDIKPRYTLRYWFEKADIHEQIADHLKNDPDANVTYAAGYNSRYDDDEEEEPEVQDDAAVDDNAENEDDEGQDEDEDDGNQEQNEDGQDEDEQDGHDVDAADEDEDNIDNEDEDISGQQDATADGATAAANIAQDGTTFTDTILTTNLNQRVTEDTETEYNPLDHDVQNAINAANIAMAEAADAQDGSENAVEDPEAAQAVHDANMADAGGNYTTVGNGLAAGADTAAGENVVAATASPEPPEPKIIVVKPNSKWRHVSKFMRLTQCPPLANLFLISKQLNIEAKQWFYDVATLKIDATASFLHFTFFELALNKLAEAPFSPMENIKNAEITFVWDTTWIRSESGGFAGAVFPVFLKDRVDFILEILLRAPELKKVKIHWYDSAQDDGAMQLRADTLEPFILNLKAAVDTEDHYIAPDAKPRAKSRAGKQRLEFKAIIDNGCETF</sequence>
<accession>A0A9W8XUC7</accession>
<feature type="region of interest" description="Disordered" evidence="1">
    <location>
        <begin position="77"/>
        <end position="157"/>
    </location>
</feature>
<keyword evidence="3" id="KW-1185">Reference proteome</keyword>
<dbReference type="Proteomes" id="UP001140513">
    <property type="component" value="Unassembled WGS sequence"/>
</dbReference>
<reference evidence="2" key="1">
    <citation type="submission" date="2022-10" db="EMBL/GenBank/DDBJ databases">
        <title>Tapping the CABI collections for fungal endophytes: first genome assemblies for Collariella, Neodidymelliopsis, Ascochyta clinopodiicola, Didymella pomorum, Didymosphaeria variabile, Neocosmospora piperis and Neocucurbitaria cava.</title>
        <authorList>
            <person name="Hill R."/>
        </authorList>
    </citation>
    <scope>NUCLEOTIDE SEQUENCE</scope>
    <source>
        <strain evidence="2">IMI 356815</strain>
    </source>
</reference>
<comment type="caution">
    <text evidence="2">The sequence shown here is derived from an EMBL/GenBank/DDBJ whole genome shotgun (WGS) entry which is preliminary data.</text>
</comment>
<evidence type="ECO:0000313" key="3">
    <source>
        <dbReference type="Proteomes" id="UP001140513"/>
    </source>
</evidence>
<proteinExistence type="predicted"/>
<evidence type="ECO:0000256" key="1">
    <source>
        <dbReference type="SAM" id="MobiDB-lite"/>
    </source>
</evidence>
<dbReference type="AlphaFoldDB" id="A0A9W8XUC7"/>
<gene>
    <name evidence="2" type="ORF">N0V89_000461</name>
</gene>
<dbReference type="GeneID" id="80903991"/>